<evidence type="ECO:0000256" key="1">
    <source>
        <dbReference type="PROSITE-ProRule" id="PRU00169"/>
    </source>
</evidence>
<evidence type="ECO:0000313" key="4">
    <source>
        <dbReference type="Proteomes" id="UP000554837"/>
    </source>
</evidence>
<dbReference type="SUPFAM" id="SSF52172">
    <property type="entry name" value="CheY-like"/>
    <property type="match status" value="1"/>
</dbReference>
<gene>
    <name evidence="3" type="ORF">HNQ51_002011</name>
</gene>
<dbReference type="SUPFAM" id="SSF48452">
    <property type="entry name" value="TPR-like"/>
    <property type="match status" value="2"/>
</dbReference>
<dbReference type="InterPro" id="IPR019734">
    <property type="entry name" value="TPR_rpt"/>
</dbReference>
<comment type="caution">
    <text evidence="3">The sequence shown here is derived from an EMBL/GenBank/DDBJ whole genome shotgun (WGS) entry which is preliminary data.</text>
</comment>
<dbReference type="InterPro" id="IPR011990">
    <property type="entry name" value="TPR-like_helical_dom_sf"/>
</dbReference>
<dbReference type="InterPro" id="IPR052048">
    <property type="entry name" value="ST_Response_Regulator"/>
</dbReference>
<organism evidence="3 4">
    <name type="scientific">Inhella inkyongensis</name>
    <dbReference type="NCBI Taxonomy" id="392593"/>
    <lineage>
        <taxon>Bacteria</taxon>
        <taxon>Pseudomonadati</taxon>
        <taxon>Pseudomonadota</taxon>
        <taxon>Betaproteobacteria</taxon>
        <taxon>Burkholderiales</taxon>
        <taxon>Sphaerotilaceae</taxon>
        <taxon>Inhella</taxon>
    </lineage>
</organism>
<feature type="modified residue" description="4-aspartylphosphate" evidence="1">
    <location>
        <position position="61"/>
    </location>
</feature>
<name>A0A840S0T5_9BURK</name>
<dbReference type="AlphaFoldDB" id="A0A840S0T5"/>
<dbReference type="GO" id="GO:0000160">
    <property type="term" value="P:phosphorelay signal transduction system"/>
    <property type="evidence" value="ECO:0007669"/>
    <property type="project" value="InterPro"/>
</dbReference>
<protein>
    <submittedName>
        <fullName evidence="3">Tetratricopeptide (TPR) repeat protein</fullName>
    </submittedName>
</protein>
<keyword evidence="1" id="KW-0597">Phosphoprotein</keyword>
<dbReference type="InterPro" id="IPR011006">
    <property type="entry name" value="CheY-like_superfamily"/>
</dbReference>
<feature type="domain" description="Response regulatory" evidence="2">
    <location>
        <begin position="11"/>
        <end position="130"/>
    </location>
</feature>
<reference evidence="3 4" key="1">
    <citation type="submission" date="2020-08" db="EMBL/GenBank/DDBJ databases">
        <title>Genomic Encyclopedia of Type Strains, Phase IV (KMG-IV): sequencing the most valuable type-strain genomes for metagenomic binning, comparative biology and taxonomic classification.</title>
        <authorList>
            <person name="Goeker M."/>
        </authorList>
    </citation>
    <scope>NUCLEOTIDE SEQUENCE [LARGE SCALE GENOMIC DNA]</scope>
    <source>
        <strain evidence="3 4">DSM 23958</strain>
    </source>
</reference>
<dbReference type="Pfam" id="PF14559">
    <property type="entry name" value="TPR_19"/>
    <property type="match status" value="1"/>
</dbReference>
<dbReference type="PANTHER" id="PTHR43228">
    <property type="entry name" value="TWO-COMPONENT RESPONSE REGULATOR"/>
    <property type="match status" value="1"/>
</dbReference>
<dbReference type="PROSITE" id="PS50110">
    <property type="entry name" value="RESPONSE_REGULATORY"/>
    <property type="match status" value="1"/>
</dbReference>
<accession>A0A840S0T5</accession>
<dbReference type="PANTHER" id="PTHR43228:SF1">
    <property type="entry name" value="TWO-COMPONENT RESPONSE REGULATOR ARR22"/>
    <property type="match status" value="1"/>
</dbReference>
<dbReference type="Gene3D" id="3.40.50.2300">
    <property type="match status" value="1"/>
</dbReference>
<dbReference type="Proteomes" id="UP000554837">
    <property type="component" value="Unassembled WGS sequence"/>
</dbReference>
<dbReference type="Gene3D" id="1.25.40.10">
    <property type="entry name" value="Tetratricopeptide repeat domain"/>
    <property type="match status" value="2"/>
</dbReference>
<proteinExistence type="predicted"/>
<evidence type="ECO:0000259" key="2">
    <source>
        <dbReference type="PROSITE" id="PS50110"/>
    </source>
</evidence>
<dbReference type="Pfam" id="PF00072">
    <property type="entry name" value="Response_reg"/>
    <property type="match status" value="1"/>
</dbReference>
<dbReference type="RefSeq" id="WP_138855645.1">
    <property type="nucleotide sequence ID" value="NZ_CP040709.1"/>
</dbReference>
<dbReference type="OrthoDB" id="7298659at2"/>
<dbReference type="SMART" id="SM00448">
    <property type="entry name" value="REC"/>
    <property type="match status" value="1"/>
</dbReference>
<keyword evidence="4" id="KW-1185">Reference proteome</keyword>
<evidence type="ECO:0000313" key="3">
    <source>
        <dbReference type="EMBL" id="MBB5204697.1"/>
    </source>
</evidence>
<sequence>MRLETPYTEIQTLVIDDMATQQTTLRGQLAMLGIAHIDAASSAEDALRQIRAKRYQLILCDYNLNAKTDGQQLFEHLREDRLLPLDTLFFMVTAESQYNAVAAASEQVPDAYLLKPITAGDIEDRLKTQLEERQALLPITRALAREDSAGAIAACDAVLARKDRWFMQALQHKAQLQLQLGLVDEAQALYEQALRQRPGLLWAQVGLMRTYKAAGAFEPCRKLAQQVLHSREGERCLAAFDLLAQALEALGEGAAAVAVLQQAAQAVPSARRLRQLAEAAYREGDLAQAQAGFAKALKLSQGSMMGQPQDVLALAQTQLEQGRHQEALDLLADAQKRGGKGQFAESSVLALQAQAWAAQGHTERAAAAAQQALAGAQPAGEFAAFCLARAALATGQTDAARALLKRQLCADHENARVRQMVGRVLTDAGQSDQLEALVAEATQGLKTRLFEAKRLLRAGQLDPALEAIEAELADYPANTTVLIECAQMNCLWLRMNKSVESGRLARVQDYLNRLETLLPGHERVARMRRYLRDTLVALRCDEAGQPLP</sequence>
<dbReference type="InterPro" id="IPR001789">
    <property type="entry name" value="Sig_transdc_resp-reg_receiver"/>
</dbReference>
<dbReference type="SMART" id="SM00028">
    <property type="entry name" value="TPR"/>
    <property type="match status" value="2"/>
</dbReference>
<dbReference type="EMBL" id="JACHHO010000002">
    <property type="protein sequence ID" value="MBB5204697.1"/>
    <property type="molecule type" value="Genomic_DNA"/>
</dbReference>